<feature type="transmembrane region" description="Helical" evidence="2">
    <location>
        <begin position="925"/>
        <end position="944"/>
    </location>
</feature>
<evidence type="ECO:0000256" key="1">
    <source>
        <dbReference type="SAM" id="MobiDB-lite"/>
    </source>
</evidence>
<feature type="transmembrane region" description="Helical" evidence="2">
    <location>
        <begin position="316"/>
        <end position="336"/>
    </location>
</feature>
<dbReference type="InterPro" id="IPR036259">
    <property type="entry name" value="MFS_trans_sf"/>
</dbReference>
<dbReference type="OrthoDB" id="6499973at2759"/>
<dbReference type="AlphaFoldDB" id="A0A4S2LRZ3"/>
<dbReference type="PANTHER" id="PTHR11360">
    <property type="entry name" value="MONOCARBOXYLATE TRANSPORTER"/>
    <property type="match status" value="1"/>
</dbReference>
<feature type="compositionally biased region" description="Low complexity" evidence="1">
    <location>
        <begin position="473"/>
        <end position="486"/>
    </location>
</feature>
<dbReference type="InterPro" id="IPR011701">
    <property type="entry name" value="MFS"/>
</dbReference>
<evidence type="ECO:0000313" key="3">
    <source>
        <dbReference type="EMBL" id="TGZ66056.1"/>
    </source>
</evidence>
<evidence type="ECO:0000313" key="4">
    <source>
        <dbReference type="Proteomes" id="UP000308267"/>
    </source>
</evidence>
<dbReference type="InterPro" id="IPR050327">
    <property type="entry name" value="Proton-linked_MCT"/>
</dbReference>
<evidence type="ECO:0000256" key="2">
    <source>
        <dbReference type="SAM" id="Phobius"/>
    </source>
</evidence>
<feature type="transmembrane region" description="Helical" evidence="2">
    <location>
        <begin position="1107"/>
        <end position="1129"/>
    </location>
</feature>
<organism evidence="3 4">
    <name type="scientific">Opisthorchis felineus</name>
    <dbReference type="NCBI Taxonomy" id="147828"/>
    <lineage>
        <taxon>Eukaryota</taxon>
        <taxon>Metazoa</taxon>
        <taxon>Spiralia</taxon>
        <taxon>Lophotrochozoa</taxon>
        <taxon>Platyhelminthes</taxon>
        <taxon>Trematoda</taxon>
        <taxon>Digenea</taxon>
        <taxon>Opisthorchiida</taxon>
        <taxon>Opisthorchiata</taxon>
        <taxon>Opisthorchiidae</taxon>
        <taxon>Opisthorchis</taxon>
    </lineage>
</organism>
<gene>
    <name evidence="3" type="ORF">CRM22_005553</name>
</gene>
<feature type="transmembrane region" description="Helical" evidence="2">
    <location>
        <begin position="848"/>
        <end position="874"/>
    </location>
</feature>
<feature type="transmembrane region" description="Helical" evidence="2">
    <location>
        <begin position="283"/>
        <end position="304"/>
    </location>
</feature>
<feature type="transmembrane region" description="Helical" evidence="2">
    <location>
        <begin position="348"/>
        <end position="367"/>
    </location>
</feature>
<feature type="region of interest" description="Disordered" evidence="1">
    <location>
        <begin position="655"/>
        <end position="678"/>
    </location>
</feature>
<dbReference type="EMBL" id="SJOL01006468">
    <property type="protein sequence ID" value="TGZ66056.1"/>
    <property type="molecule type" value="Genomic_DNA"/>
</dbReference>
<feature type="transmembrane region" description="Helical" evidence="2">
    <location>
        <begin position="1056"/>
        <end position="1077"/>
    </location>
</feature>
<keyword evidence="2" id="KW-0472">Membrane</keyword>
<feature type="compositionally biased region" description="Polar residues" evidence="1">
    <location>
        <begin position="657"/>
        <end position="676"/>
    </location>
</feature>
<reference evidence="3 4" key="1">
    <citation type="journal article" date="2019" name="BMC Genomics">
        <title>New insights from Opisthorchis felineus genome: update on genomics of the epidemiologically important liver flukes.</title>
        <authorList>
            <person name="Ershov N.I."/>
            <person name="Mordvinov V.A."/>
            <person name="Prokhortchouk E.B."/>
            <person name="Pakharukova M.Y."/>
            <person name="Gunbin K.V."/>
            <person name="Ustyantsev K."/>
            <person name="Genaev M.A."/>
            <person name="Blinov A.G."/>
            <person name="Mazur A."/>
            <person name="Boulygina E."/>
            <person name="Tsygankova S."/>
            <person name="Khrameeva E."/>
            <person name="Chekanov N."/>
            <person name="Fan G."/>
            <person name="Xiao A."/>
            <person name="Zhang H."/>
            <person name="Xu X."/>
            <person name="Yang H."/>
            <person name="Solovyev V."/>
            <person name="Lee S.M."/>
            <person name="Liu X."/>
            <person name="Afonnikov D.A."/>
            <person name="Skryabin K.G."/>
        </authorList>
    </citation>
    <scope>NUCLEOTIDE SEQUENCE [LARGE SCALE GENOMIC DNA]</scope>
    <source>
        <strain evidence="3">AK-0245</strain>
        <tissue evidence="3">Whole organism</tissue>
    </source>
</reference>
<dbReference type="Pfam" id="PF07690">
    <property type="entry name" value="MFS_1"/>
    <property type="match status" value="1"/>
</dbReference>
<dbReference type="Proteomes" id="UP000308267">
    <property type="component" value="Unassembled WGS sequence"/>
</dbReference>
<keyword evidence="4" id="KW-1185">Reference proteome</keyword>
<dbReference type="Gene3D" id="1.20.1250.20">
    <property type="entry name" value="MFS general substrate transporter like domains"/>
    <property type="match status" value="1"/>
</dbReference>
<feature type="transmembrane region" description="Helical" evidence="2">
    <location>
        <begin position="258"/>
        <end position="277"/>
    </location>
</feature>
<accession>A0A4S2LRZ3</accession>
<evidence type="ECO:0008006" key="5">
    <source>
        <dbReference type="Google" id="ProtNLM"/>
    </source>
</evidence>
<keyword evidence="2" id="KW-1133">Transmembrane helix</keyword>
<feature type="transmembrane region" description="Helical" evidence="2">
    <location>
        <begin position="965"/>
        <end position="990"/>
    </location>
</feature>
<feature type="region of interest" description="Disordered" evidence="1">
    <location>
        <begin position="473"/>
        <end position="500"/>
    </location>
</feature>
<dbReference type="PANTHER" id="PTHR11360:SF286">
    <property type="entry name" value="GH22266P"/>
    <property type="match status" value="1"/>
</dbReference>
<name>A0A4S2LRZ3_OPIFE</name>
<sequence>MLAGPAQPTAIHRSKLDNLTTAGHLSLGNFYIGNFDQEAILPKYDAKSCTSVLFTDVHPANYSTLTSADPLQCSLTVELPLATENLSDTSRLPKSSQCTPPIILHRTDSDRFPIQHAGDQYSAFQVENPEQLNTCLSVSPVQVDNGERPVQPRYSDVVAMAQTVALCDSAPNGEWGWLVILGSFMCIFIVDGLCHSYGLYMYEMVAESQIFVDPSTSGATTQPLSLASLSFPGALLAGITLLIGPVAGALVNRFDYRSVAAVGAVIATFCILSSALITYDLNWFAIIFGLFGGVGCGLVYLPAITVVGHWFDQHRAFVVGLAMCGNGFGAGILPTVTRWLCESMTWRGSLVITAGFFCQALVGIALFRPLYTHELIRLAQAERRRFRAQRRALMLSNCERLRNSGRPTVDRRTRARYGSIMARIIEEKSRQRTTSTGSLDGMVITRENELVALSSPDAYETVMAAVAAYAAAQQQQPQSETQPTESNPTSTSAPTHDTEKRLSCAHALASRGQSNLQTLEEEVPLNPNEPQGHKCANAPCLAVLPPPVKFSRGAVHRIACAIVRKLQAAHALPWSMSFAADSIRSRHTSTRSQFGGANRIESWCAFDAGRFPLSERDSLNYNAPETDARSLSTQYFPKPVSLNVSMAFNVPDLSQRPLRSSDSNMTSTGFGRSIEQTPDDDRLVPSVLVGPSQQTSLLTSMISLDSQTNLLIARELRGLPLDNSTKDSILAALRAELSRPKYRSDLFHAVGGYRLCTTDCVTSPYSARNVDPTETAPAGSPVIVTVNEFAQITREPRRKLQTVSNNGLSTNPQCVVSVRQSANCHPADTEDKLGEVMSYLRDMLNVQFLSNVTFLILLLACSLNMLVLLVPFYYLPLLLSSNQGRCDGSSACSPPGILSHPISSLADDSATSPTQASPLPSPQSVMLSIGLASVVGRMLAAVYIEKGVNTGRQLFKRCRSLNDPIMVNNVSLILCGLSLAYFPCAIRGIASLQYEPHNTELEAADVILLSERAGNFRLMLFHIAAVIYGIANGIFLSLRSLILVDLFGIGRLTNAFGYLLIFQGLAIICGPPLFGYFCDSACQRNLNSKAPTQSAADASVCANRLSVIFYLCAATFVLTSLLFLPLRWLARHDLCSRPVATRGVPANSQQIADQGYALESADSNLRTICYDPQDTQTTHVFPGLDETRAVP</sequence>
<proteinExistence type="predicted"/>
<feature type="transmembrane region" description="Helical" evidence="2">
    <location>
        <begin position="175"/>
        <end position="198"/>
    </location>
</feature>
<feature type="transmembrane region" description="Helical" evidence="2">
    <location>
        <begin position="231"/>
        <end position="251"/>
    </location>
</feature>
<dbReference type="GO" id="GO:0008028">
    <property type="term" value="F:monocarboxylic acid transmembrane transporter activity"/>
    <property type="evidence" value="ECO:0007669"/>
    <property type="project" value="TreeGrafter"/>
</dbReference>
<dbReference type="SUPFAM" id="SSF103473">
    <property type="entry name" value="MFS general substrate transporter"/>
    <property type="match status" value="1"/>
</dbReference>
<keyword evidence="2" id="KW-0812">Transmembrane</keyword>
<protein>
    <recommendedName>
        <fullName evidence="5">Major facilitator superfamily (MFS) profile domain-containing protein</fullName>
    </recommendedName>
</protein>
<feature type="transmembrane region" description="Helical" evidence="2">
    <location>
        <begin position="1019"/>
        <end position="1044"/>
    </location>
</feature>
<comment type="caution">
    <text evidence="3">The sequence shown here is derived from an EMBL/GenBank/DDBJ whole genome shotgun (WGS) entry which is preliminary data.</text>
</comment>